<dbReference type="Proteomes" id="UP000326554">
    <property type="component" value="Unassembled WGS sequence"/>
</dbReference>
<dbReference type="InterPro" id="IPR029068">
    <property type="entry name" value="Glyas_Bleomycin-R_OHBP_Dase"/>
</dbReference>
<keyword evidence="2" id="KW-0560">Oxidoreductase</keyword>
<organism evidence="2 3">
    <name type="scientific">Histidinibacterium aquaticum</name>
    <dbReference type="NCBI Taxonomy" id="2613962"/>
    <lineage>
        <taxon>Bacteria</taxon>
        <taxon>Pseudomonadati</taxon>
        <taxon>Pseudomonadota</taxon>
        <taxon>Alphaproteobacteria</taxon>
        <taxon>Rhodobacterales</taxon>
        <taxon>Paracoccaceae</taxon>
        <taxon>Histidinibacterium</taxon>
    </lineage>
</organism>
<gene>
    <name evidence="2" type="ORF">F3S47_14750</name>
</gene>
<evidence type="ECO:0000313" key="2">
    <source>
        <dbReference type="EMBL" id="KAA9007020.1"/>
    </source>
</evidence>
<proteinExistence type="predicted"/>
<dbReference type="InterPro" id="IPR004360">
    <property type="entry name" value="Glyas_Fos-R_dOase_dom"/>
</dbReference>
<comment type="caution">
    <text evidence="2">The sequence shown here is derived from an EMBL/GenBank/DDBJ whole genome shotgun (WGS) entry which is preliminary data.</text>
</comment>
<dbReference type="EMBL" id="VYQE01000004">
    <property type="protein sequence ID" value="KAA9007020.1"/>
    <property type="molecule type" value="Genomic_DNA"/>
</dbReference>
<keyword evidence="3" id="KW-1185">Reference proteome</keyword>
<dbReference type="RefSeq" id="WP_150446039.1">
    <property type="nucleotide sequence ID" value="NZ_VYQE01000004.1"/>
</dbReference>
<dbReference type="SUPFAM" id="SSF54593">
    <property type="entry name" value="Glyoxalase/Bleomycin resistance protein/Dihydroxybiphenyl dioxygenase"/>
    <property type="match status" value="1"/>
</dbReference>
<protein>
    <submittedName>
        <fullName evidence="2">Glyoxalase/bleomycin resistance/extradiol dioxygenase family protein</fullName>
    </submittedName>
</protein>
<dbReference type="PROSITE" id="PS51819">
    <property type="entry name" value="VOC"/>
    <property type="match status" value="1"/>
</dbReference>
<dbReference type="Gene3D" id="3.10.180.10">
    <property type="entry name" value="2,3-Dihydroxybiphenyl 1,2-Dioxygenase, domain 1"/>
    <property type="match status" value="1"/>
</dbReference>
<dbReference type="GO" id="GO:0051213">
    <property type="term" value="F:dioxygenase activity"/>
    <property type="evidence" value="ECO:0007669"/>
    <property type="project" value="UniProtKB-KW"/>
</dbReference>
<dbReference type="PANTHER" id="PTHR21366:SF22">
    <property type="entry name" value="VOC DOMAIN-CONTAINING PROTEIN"/>
    <property type="match status" value="1"/>
</dbReference>
<dbReference type="InterPro" id="IPR037523">
    <property type="entry name" value="VOC_core"/>
</dbReference>
<dbReference type="PANTHER" id="PTHR21366">
    <property type="entry name" value="GLYOXALASE FAMILY PROTEIN"/>
    <property type="match status" value="1"/>
</dbReference>
<dbReference type="AlphaFoldDB" id="A0A5J5GG88"/>
<sequence length="137" mass="14730">MSAPPLSGLLEAALYTDDLAAAEEFYSGLLGLPIVVRAEGRHIFFRCGGTILLVFNPEATRRPAQEGALPVPPHGAEGPGHVCFASNDLDDWVAFLTGKGIEVESDFRWPHGPRSVYVRDPAGNSIEFAEPALWEAA</sequence>
<dbReference type="InterPro" id="IPR050383">
    <property type="entry name" value="GlyoxalaseI/FosfomycinResist"/>
</dbReference>
<keyword evidence="2" id="KW-0223">Dioxygenase</keyword>
<feature type="domain" description="VOC" evidence="1">
    <location>
        <begin position="8"/>
        <end position="131"/>
    </location>
</feature>
<reference evidence="2 3" key="1">
    <citation type="submission" date="2019-09" db="EMBL/GenBank/DDBJ databases">
        <authorList>
            <person name="Park J.-S."/>
            <person name="Choi H.-J."/>
        </authorList>
    </citation>
    <scope>NUCLEOTIDE SEQUENCE [LARGE SCALE GENOMIC DNA]</scope>
    <source>
        <strain evidence="2 3">176SS1-4</strain>
    </source>
</reference>
<accession>A0A5J5GG88</accession>
<name>A0A5J5GG88_9RHOB</name>
<dbReference type="Pfam" id="PF00903">
    <property type="entry name" value="Glyoxalase"/>
    <property type="match status" value="1"/>
</dbReference>
<evidence type="ECO:0000313" key="3">
    <source>
        <dbReference type="Proteomes" id="UP000326554"/>
    </source>
</evidence>
<evidence type="ECO:0000259" key="1">
    <source>
        <dbReference type="PROSITE" id="PS51819"/>
    </source>
</evidence>